<evidence type="ECO:0000259" key="1">
    <source>
        <dbReference type="SMART" id="SM00852"/>
    </source>
</evidence>
<gene>
    <name evidence="2" type="ORF">DOFOFD_06795</name>
</gene>
<proteinExistence type="predicted"/>
<dbReference type="Pfam" id="PF00994">
    <property type="entry name" value="MoCF_biosynth"/>
    <property type="match status" value="1"/>
</dbReference>
<reference evidence="2 3" key="1">
    <citation type="submission" date="2023-10" db="EMBL/GenBank/DDBJ databases">
        <title>Sorlinia euscelidii gen. nov., sp. nov., an acetic acid bacteria isolated from the gut of Euscelidius variegatus emitter.</title>
        <authorList>
            <person name="Michoud G."/>
            <person name="Marasco R."/>
            <person name="Seferji K."/>
            <person name="Gonella E."/>
            <person name="Garuglieri E."/>
            <person name="Alma A."/>
            <person name="Mapelli F."/>
            <person name="Borin S."/>
            <person name="Daffonchio D."/>
            <person name="Crotti E."/>
        </authorList>
    </citation>
    <scope>NUCLEOTIDE SEQUENCE [LARGE SCALE GENOMIC DNA]</scope>
    <source>
        <strain evidence="2 3">EV16P</strain>
    </source>
</reference>
<accession>A0ABU7U445</accession>
<dbReference type="SUPFAM" id="SSF53218">
    <property type="entry name" value="Molybdenum cofactor biosynthesis proteins"/>
    <property type="match status" value="1"/>
</dbReference>
<dbReference type="CDD" id="cd00885">
    <property type="entry name" value="cinA"/>
    <property type="match status" value="1"/>
</dbReference>
<name>A0ABU7U445_9PROT</name>
<dbReference type="PANTHER" id="PTHR13939">
    <property type="entry name" value="NICOTINAMIDE-NUCLEOTIDE AMIDOHYDROLASE PNCC"/>
    <property type="match status" value="1"/>
</dbReference>
<dbReference type="InterPro" id="IPR056596">
    <property type="entry name" value="FLAD1_M"/>
</dbReference>
<dbReference type="InterPro" id="IPR050101">
    <property type="entry name" value="CinA"/>
</dbReference>
<dbReference type="Gene3D" id="3.40.980.10">
    <property type="entry name" value="MoaB/Mog-like domain"/>
    <property type="match status" value="1"/>
</dbReference>
<organism evidence="2 3">
    <name type="scientific">Sorlinia euscelidii</name>
    <dbReference type="NCBI Taxonomy" id="3081148"/>
    <lineage>
        <taxon>Bacteria</taxon>
        <taxon>Pseudomonadati</taxon>
        <taxon>Pseudomonadota</taxon>
        <taxon>Alphaproteobacteria</taxon>
        <taxon>Acetobacterales</taxon>
        <taxon>Acetobacteraceae</taxon>
        <taxon>Sorlinia</taxon>
    </lineage>
</organism>
<protein>
    <submittedName>
        <fullName evidence="2">Nicotinamide-nucleotide amidase</fullName>
    </submittedName>
</protein>
<dbReference type="InterPro" id="IPR001453">
    <property type="entry name" value="MoaB/Mog_dom"/>
</dbReference>
<dbReference type="EMBL" id="JAWJZY010000002">
    <property type="protein sequence ID" value="MEE8658716.1"/>
    <property type="molecule type" value="Genomic_DNA"/>
</dbReference>
<dbReference type="Pfam" id="PF24102">
    <property type="entry name" value="FLAD1_M"/>
    <property type="match status" value="1"/>
</dbReference>
<dbReference type="SMART" id="SM00852">
    <property type="entry name" value="MoCF_biosynth"/>
    <property type="match status" value="1"/>
</dbReference>
<dbReference type="Proteomes" id="UP001312908">
    <property type="component" value="Unassembled WGS sequence"/>
</dbReference>
<dbReference type="InterPro" id="IPR036425">
    <property type="entry name" value="MoaB/Mog-like_dom_sf"/>
</dbReference>
<dbReference type="PANTHER" id="PTHR13939:SF0">
    <property type="entry name" value="NMN AMIDOHYDROLASE-LIKE PROTEIN YFAY"/>
    <property type="match status" value="1"/>
</dbReference>
<keyword evidence="3" id="KW-1185">Reference proteome</keyword>
<comment type="caution">
    <text evidence="2">The sequence shown here is derived from an EMBL/GenBank/DDBJ whole genome shotgun (WGS) entry which is preliminary data.</text>
</comment>
<evidence type="ECO:0000313" key="3">
    <source>
        <dbReference type="Proteomes" id="UP001312908"/>
    </source>
</evidence>
<feature type="domain" description="MoaB/Mog" evidence="1">
    <location>
        <begin position="11"/>
        <end position="171"/>
    </location>
</feature>
<evidence type="ECO:0000313" key="2">
    <source>
        <dbReference type="EMBL" id="MEE8658716.1"/>
    </source>
</evidence>
<sequence length="256" mass="27439">MKVFHMPAKACLVVIGNEILSGRTQDANTIFIARRLAELGIALESVHIIPDRAARIVETVNLCRAAYDYVFTTGGIGPTHDDITARCIADAFGVQLTVHQETFDALMHAMGAEKFNAARQRMAYLPHGAQPIKCAASVAPGFRIGNVYVLAGVPRIMQSMFDALAPTLQKGPPLISATWRGRIGEGALAAGLENIQSRFAELDLGSYPYESAAGVHSVALVAKGYVPDRVAAASQEIRQLFLELGVTPEEGEPPVD</sequence>